<dbReference type="PIRSF" id="PIRSF019455">
    <property type="entry name" value="CopR_AtkY"/>
    <property type="match status" value="1"/>
</dbReference>
<sequence>MKLSDFEMDIMQLLWQQEPCTASELHQLLLADERKTKKVAYTTVKTIVDRLEQKNAVERCGQQGRAIIYRSLVAQSTLSEQAGPNFMRRFFKGNSRSLIAHFIKQEELNSDDIEFLQTLLKDKKSEK</sequence>
<dbReference type="SUPFAM" id="SSF46785">
    <property type="entry name" value="Winged helix' DNA-binding domain"/>
    <property type="match status" value="1"/>
</dbReference>
<dbReference type="InterPro" id="IPR036388">
    <property type="entry name" value="WH-like_DNA-bd_sf"/>
</dbReference>
<dbReference type="Gene3D" id="1.10.4040.10">
    <property type="entry name" value="Penicillinase repressor domain"/>
    <property type="match status" value="1"/>
</dbReference>
<comment type="similarity">
    <text evidence="1">Belongs to the BlaI transcriptional regulatory family.</text>
</comment>
<reference evidence="5" key="1">
    <citation type="journal article" date="2020" name="mSystems">
        <title>Genome- and Community-Level Interaction Insights into Carbon Utilization and Element Cycling Functions of Hydrothermarchaeota in Hydrothermal Sediment.</title>
        <authorList>
            <person name="Zhou Z."/>
            <person name="Liu Y."/>
            <person name="Xu W."/>
            <person name="Pan J."/>
            <person name="Luo Z.H."/>
            <person name="Li M."/>
        </authorList>
    </citation>
    <scope>NUCLEOTIDE SEQUENCE [LARGE SCALE GENOMIC DNA]</scope>
    <source>
        <strain evidence="5">HyVt-346</strain>
    </source>
</reference>
<dbReference type="RefSeq" id="WP_304183692.1">
    <property type="nucleotide sequence ID" value="NZ_DRGM01000167.1"/>
</dbReference>
<comment type="caution">
    <text evidence="5">The sequence shown here is derived from an EMBL/GenBank/DDBJ whole genome shotgun (WGS) entry which is preliminary data.</text>
</comment>
<evidence type="ECO:0000313" key="5">
    <source>
        <dbReference type="EMBL" id="HEA17921.1"/>
    </source>
</evidence>
<dbReference type="Proteomes" id="UP000886188">
    <property type="component" value="Unassembled WGS sequence"/>
</dbReference>
<name>A0A7V1D0Y9_9GAMM</name>
<evidence type="ECO:0000256" key="3">
    <source>
        <dbReference type="ARBA" id="ARBA00023125"/>
    </source>
</evidence>
<evidence type="ECO:0000256" key="1">
    <source>
        <dbReference type="ARBA" id="ARBA00011046"/>
    </source>
</evidence>
<evidence type="ECO:0000256" key="4">
    <source>
        <dbReference type="ARBA" id="ARBA00023163"/>
    </source>
</evidence>
<keyword evidence="4" id="KW-0804">Transcription</keyword>
<evidence type="ECO:0000256" key="2">
    <source>
        <dbReference type="ARBA" id="ARBA00023015"/>
    </source>
</evidence>
<dbReference type="AlphaFoldDB" id="A0A7V1D0Y9"/>
<accession>A0A7V1D0Y9</accession>
<protein>
    <submittedName>
        <fullName evidence="5">BlaI/MecI/CopY family transcriptional regulator</fullName>
    </submittedName>
</protein>
<organism evidence="5">
    <name type="scientific">Pseudoalteromonas prydzensis</name>
    <dbReference type="NCBI Taxonomy" id="182141"/>
    <lineage>
        <taxon>Bacteria</taxon>
        <taxon>Pseudomonadati</taxon>
        <taxon>Pseudomonadota</taxon>
        <taxon>Gammaproteobacteria</taxon>
        <taxon>Alteromonadales</taxon>
        <taxon>Pseudoalteromonadaceae</taxon>
        <taxon>Pseudoalteromonas</taxon>
    </lineage>
</organism>
<proteinExistence type="inferred from homology"/>
<gene>
    <name evidence="5" type="ORF">ENH88_16050</name>
</gene>
<dbReference type="InterPro" id="IPR005650">
    <property type="entry name" value="BlaI_family"/>
</dbReference>
<keyword evidence="2" id="KW-0805">Transcription regulation</keyword>
<dbReference type="Pfam" id="PF03965">
    <property type="entry name" value="Penicillinase_R"/>
    <property type="match status" value="1"/>
</dbReference>
<dbReference type="GO" id="GO:0045892">
    <property type="term" value="P:negative regulation of DNA-templated transcription"/>
    <property type="evidence" value="ECO:0007669"/>
    <property type="project" value="InterPro"/>
</dbReference>
<dbReference type="EMBL" id="DRGM01000167">
    <property type="protein sequence ID" value="HEA17921.1"/>
    <property type="molecule type" value="Genomic_DNA"/>
</dbReference>
<keyword evidence="3" id="KW-0238">DNA-binding</keyword>
<dbReference type="GO" id="GO:0003677">
    <property type="term" value="F:DNA binding"/>
    <property type="evidence" value="ECO:0007669"/>
    <property type="project" value="UniProtKB-KW"/>
</dbReference>
<dbReference type="InterPro" id="IPR036390">
    <property type="entry name" value="WH_DNA-bd_sf"/>
</dbReference>
<dbReference type="Gene3D" id="1.10.10.10">
    <property type="entry name" value="Winged helix-like DNA-binding domain superfamily/Winged helix DNA-binding domain"/>
    <property type="match status" value="1"/>
</dbReference>